<dbReference type="AlphaFoldDB" id="A0A6J2FF11"/>
<dbReference type="SMART" id="SM00131">
    <property type="entry name" value="KU"/>
    <property type="match status" value="2"/>
</dbReference>
<dbReference type="PANTHER" id="PTHR46751">
    <property type="entry name" value="EPPIN"/>
    <property type="match status" value="1"/>
</dbReference>
<keyword evidence="7" id="KW-0812">Transmembrane</keyword>
<feature type="domain" description="BPTI/Kunitz inhibitor" evidence="8">
    <location>
        <begin position="191"/>
        <end position="241"/>
    </location>
</feature>
<dbReference type="Proteomes" id="UP000515165">
    <property type="component" value="Chromosome 8"/>
</dbReference>
<evidence type="ECO:0000256" key="3">
    <source>
        <dbReference type="ARBA" id="ARBA00022690"/>
    </source>
</evidence>
<proteinExistence type="predicted"/>
<keyword evidence="3" id="KW-0646">Protease inhibitor</keyword>
<dbReference type="InterPro" id="IPR020901">
    <property type="entry name" value="Prtase_inh_Kunz-CS"/>
</dbReference>
<evidence type="ECO:0000256" key="4">
    <source>
        <dbReference type="ARBA" id="ARBA00022729"/>
    </source>
</evidence>
<dbReference type="OrthoDB" id="4473401at2759"/>
<keyword evidence="2" id="KW-0964">Secreted</keyword>
<dbReference type="InterPro" id="IPR008197">
    <property type="entry name" value="WAP_dom"/>
</dbReference>
<protein>
    <submittedName>
        <fullName evidence="11">Eppin-like isoform X1</fullName>
    </submittedName>
</protein>
<dbReference type="Pfam" id="PF00014">
    <property type="entry name" value="Kunitz_BPTI"/>
    <property type="match status" value="2"/>
</dbReference>
<feature type="domain" description="WAP" evidence="9">
    <location>
        <begin position="39"/>
        <end position="87"/>
    </location>
</feature>
<evidence type="ECO:0000313" key="11">
    <source>
        <dbReference type="RefSeq" id="XP_027478792.2"/>
    </source>
</evidence>
<evidence type="ECO:0000256" key="5">
    <source>
        <dbReference type="ARBA" id="ARBA00022900"/>
    </source>
</evidence>
<keyword evidence="4" id="KW-0732">Signal</keyword>
<dbReference type="InterPro" id="IPR051388">
    <property type="entry name" value="Serpin_venom_toxin"/>
</dbReference>
<dbReference type="CDD" id="cd22611">
    <property type="entry name" value="Kunitz_eppin"/>
    <property type="match status" value="1"/>
</dbReference>
<dbReference type="PROSITE" id="PS51390">
    <property type="entry name" value="WAP"/>
    <property type="match status" value="2"/>
</dbReference>
<comment type="subcellular location">
    <subcellularLocation>
        <location evidence="1">Secreted</location>
    </subcellularLocation>
</comment>
<gene>
    <name evidence="11" type="primary">LOC113937969</name>
</gene>
<dbReference type="SUPFAM" id="SSF57256">
    <property type="entry name" value="Elafin-like"/>
    <property type="match status" value="2"/>
</dbReference>
<dbReference type="PROSITE" id="PS50279">
    <property type="entry name" value="BPTI_KUNITZ_2"/>
    <property type="match status" value="2"/>
</dbReference>
<dbReference type="FunFam" id="4.10.410.10:FF:000015">
    <property type="entry name" value="WAP four-disulfide core domain 6A"/>
    <property type="match status" value="2"/>
</dbReference>
<dbReference type="InterPro" id="IPR002223">
    <property type="entry name" value="Kunitz_BPTI"/>
</dbReference>
<evidence type="ECO:0000259" key="9">
    <source>
        <dbReference type="PROSITE" id="PS51390"/>
    </source>
</evidence>
<keyword evidence="7" id="KW-0472">Membrane</keyword>
<dbReference type="Pfam" id="PF00095">
    <property type="entry name" value="WAP"/>
    <property type="match status" value="2"/>
</dbReference>
<organism evidence="10 11">
    <name type="scientific">Zalophus californianus</name>
    <name type="common">California sealion</name>
    <dbReference type="NCBI Taxonomy" id="9704"/>
    <lineage>
        <taxon>Eukaryota</taxon>
        <taxon>Metazoa</taxon>
        <taxon>Chordata</taxon>
        <taxon>Craniata</taxon>
        <taxon>Vertebrata</taxon>
        <taxon>Euteleostomi</taxon>
        <taxon>Mammalia</taxon>
        <taxon>Eutheria</taxon>
        <taxon>Laurasiatheria</taxon>
        <taxon>Carnivora</taxon>
        <taxon>Caniformia</taxon>
        <taxon>Pinnipedia</taxon>
        <taxon>Otariidae</taxon>
        <taxon>Zalophus</taxon>
    </lineage>
</organism>
<evidence type="ECO:0000313" key="10">
    <source>
        <dbReference type="Proteomes" id="UP000515165"/>
    </source>
</evidence>
<evidence type="ECO:0000259" key="8">
    <source>
        <dbReference type="PROSITE" id="PS50279"/>
    </source>
</evidence>
<dbReference type="Gene3D" id="4.10.75.10">
    <property type="entry name" value="Elafin-like"/>
    <property type="match status" value="2"/>
</dbReference>
<evidence type="ECO:0000256" key="6">
    <source>
        <dbReference type="ARBA" id="ARBA00023157"/>
    </source>
</evidence>
<feature type="domain" description="WAP" evidence="9">
    <location>
        <begin position="131"/>
        <end position="187"/>
    </location>
</feature>
<evidence type="ECO:0000256" key="2">
    <source>
        <dbReference type="ARBA" id="ARBA00022525"/>
    </source>
</evidence>
<dbReference type="KEGG" id="zca:113937969"/>
<dbReference type="GeneID" id="113937969"/>
<dbReference type="SUPFAM" id="SSF57362">
    <property type="entry name" value="BPTI-like"/>
    <property type="match status" value="2"/>
</dbReference>
<dbReference type="PROSITE" id="PS00280">
    <property type="entry name" value="BPTI_KUNITZ_1"/>
    <property type="match status" value="2"/>
</dbReference>
<accession>A0A6J2FF11</accession>
<dbReference type="InterPro" id="IPR036645">
    <property type="entry name" value="Elafin-like_sf"/>
</dbReference>
<dbReference type="Gene3D" id="4.10.410.10">
    <property type="entry name" value="Pancreatic trypsin inhibitor Kunitz domain"/>
    <property type="match status" value="2"/>
</dbReference>
<keyword evidence="10" id="KW-1185">Reference proteome</keyword>
<sequence length="244" mass="28511">MFWNHQTVQLFFRMESSRFLSILVLSTLLVNVQGPGLTYWIFPRRCPRIREKCEFRERDVCTKDKQCLDNKKKCCIFSCGKKCLDLHQDICTMPKEPGPCMAFFHRWWYNKEKNTCSRFIYGGCKGNNNNFQSKAMCQNMCPSNQRCPRTRVPCSYREIDQCTKNKPCPGKMKCCNFNCGKKCLDLNEDICSLPMDIGLCLARIPRWWYNKEIKSCSRFDYGGCSGNSNNFQSKAVCRAICQEI</sequence>
<evidence type="ECO:0000256" key="7">
    <source>
        <dbReference type="SAM" id="Phobius"/>
    </source>
</evidence>
<dbReference type="GO" id="GO:0005615">
    <property type="term" value="C:extracellular space"/>
    <property type="evidence" value="ECO:0007669"/>
    <property type="project" value="TreeGrafter"/>
</dbReference>
<keyword evidence="5" id="KW-0722">Serine protease inhibitor</keyword>
<keyword evidence="7" id="KW-1133">Transmembrane helix</keyword>
<reference evidence="11" key="1">
    <citation type="submission" date="2025-08" db="UniProtKB">
        <authorList>
            <consortium name="RefSeq"/>
        </authorList>
    </citation>
    <scope>IDENTIFICATION</scope>
    <source>
        <tissue evidence="11">Blood</tissue>
    </source>
</reference>
<feature type="domain" description="BPTI/Kunitz inhibitor" evidence="8">
    <location>
        <begin position="91"/>
        <end position="141"/>
    </location>
</feature>
<feature type="transmembrane region" description="Helical" evidence="7">
    <location>
        <begin position="20"/>
        <end position="42"/>
    </location>
</feature>
<dbReference type="PRINTS" id="PR00759">
    <property type="entry name" value="BASICPTASE"/>
</dbReference>
<dbReference type="PANTHER" id="PTHR46751:SF2">
    <property type="entry name" value="EPPIN"/>
    <property type="match status" value="1"/>
</dbReference>
<dbReference type="FunFam" id="4.10.75.10:FF:000004">
    <property type="entry name" value="WAP four-disulfide core domain 6A"/>
    <property type="match status" value="1"/>
</dbReference>
<name>A0A6J2FF11_ZALCA</name>
<dbReference type="GO" id="GO:0004867">
    <property type="term" value="F:serine-type endopeptidase inhibitor activity"/>
    <property type="evidence" value="ECO:0007669"/>
    <property type="project" value="UniProtKB-KW"/>
</dbReference>
<evidence type="ECO:0000256" key="1">
    <source>
        <dbReference type="ARBA" id="ARBA00004613"/>
    </source>
</evidence>
<dbReference type="InterPro" id="IPR036880">
    <property type="entry name" value="Kunitz_BPTI_sf"/>
</dbReference>
<keyword evidence="6" id="KW-1015">Disulfide bond</keyword>
<dbReference type="RefSeq" id="XP_027478792.2">
    <property type="nucleotide sequence ID" value="XM_027622991.2"/>
</dbReference>